<dbReference type="HAMAP" id="MF_00376">
    <property type="entry name" value="Dephospho_CoA_kinase"/>
    <property type="match status" value="1"/>
</dbReference>
<dbReference type="EC" id="2.7.1.24" evidence="5 6"/>
<keyword evidence="2 5" id="KW-0547">Nucleotide-binding</keyword>
<dbReference type="GO" id="GO:0015937">
    <property type="term" value="P:coenzyme A biosynthetic process"/>
    <property type="evidence" value="ECO:0007669"/>
    <property type="project" value="UniProtKB-UniRule"/>
</dbReference>
<dbReference type="SUPFAM" id="SSF52540">
    <property type="entry name" value="P-loop containing nucleoside triphosphate hydrolases"/>
    <property type="match status" value="1"/>
</dbReference>
<protein>
    <recommendedName>
        <fullName evidence="5 6">Dephospho-CoA kinase</fullName>
        <ecNumber evidence="5 6">2.7.1.24</ecNumber>
    </recommendedName>
    <alternativeName>
        <fullName evidence="5">Dephosphocoenzyme A kinase</fullName>
    </alternativeName>
</protein>
<gene>
    <name evidence="5 7" type="primary">coaE</name>
    <name evidence="7" type="ORF">CA13_14480</name>
</gene>
<comment type="caution">
    <text evidence="7">The sequence shown here is derived from an EMBL/GenBank/DDBJ whole genome shotgun (WGS) entry which is preliminary data.</text>
</comment>
<evidence type="ECO:0000313" key="7">
    <source>
        <dbReference type="EMBL" id="TWT80036.1"/>
    </source>
</evidence>
<dbReference type="GO" id="GO:0005737">
    <property type="term" value="C:cytoplasm"/>
    <property type="evidence" value="ECO:0007669"/>
    <property type="project" value="UniProtKB-SubCell"/>
</dbReference>
<dbReference type="InterPro" id="IPR027417">
    <property type="entry name" value="P-loop_NTPase"/>
</dbReference>
<dbReference type="PANTHER" id="PTHR10695">
    <property type="entry name" value="DEPHOSPHO-COA KINASE-RELATED"/>
    <property type="match status" value="1"/>
</dbReference>
<evidence type="ECO:0000256" key="5">
    <source>
        <dbReference type="HAMAP-Rule" id="MF_00376"/>
    </source>
</evidence>
<dbReference type="InterPro" id="IPR001977">
    <property type="entry name" value="Depp_CoAkinase"/>
</dbReference>
<accession>A0A5C5YZ83</accession>
<feature type="binding site" evidence="5">
    <location>
        <begin position="11"/>
        <end position="16"/>
    </location>
    <ligand>
        <name>ATP</name>
        <dbReference type="ChEBI" id="CHEBI:30616"/>
    </ligand>
</feature>
<dbReference type="RefSeq" id="WP_146395137.1">
    <property type="nucleotide sequence ID" value="NZ_SJPJ01000001.1"/>
</dbReference>
<organism evidence="7 8">
    <name type="scientific">Novipirellula herctigrandis</name>
    <dbReference type="NCBI Taxonomy" id="2527986"/>
    <lineage>
        <taxon>Bacteria</taxon>
        <taxon>Pseudomonadati</taxon>
        <taxon>Planctomycetota</taxon>
        <taxon>Planctomycetia</taxon>
        <taxon>Pirellulales</taxon>
        <taxon>Pirellulaceae</taxon>
        <taxon>Novipirellula</taxon>
    </lineage>
</organism>
<keyword evidence="5 7" id="KW-0418">Kinase</keyword>
<evidence type="ECO:0000256" key="6">
    <source>
        <dbReference type="NCBIfam" id="TIGR00152"/>
    </source>
</evidence>
<keyword evidence="4 5" id="KW-0173">Coenzyme A biosynthesis</keyword>
<dbReference type="PANTHER" id="PTHR10695:SF46">
    <property type="entry name" value="BIFUNCTIONAL COENZYME A SYNTHASE-RELATED"/>
    <property type="match status" value="1"/>
</dbReference>
<keyword evidence="8" id="KW-1185">Reference proteome</keyword>
<dbReference type="AlphaFoldDB" id="A0A5C5YZ83"/>
<comment type="catalytic activity">
    <reaction evidence="5">
        <text>3'-dephospho-CoA + ATP = ADP + CoA + H(+)</text>
        <dbReference type="Rhea" id="RHEA:18245"/>
        <dbReference type="ChEBI" id="CHEBI:15378"/>
        <dbReference type="ChEBI" id="CHEBI:30616"/>
        <dbReference type="ChEBI" id="CHEBI:57287"/>
        <dbReference type="ChEBI" id="CHEBI:57328"/>
        <dbReference type="ChEBI" id="CHEBI:456216"/>
        <dbReference type="EC" id="2.7.1.24"/>
    </reaction>
</comment>
<keyword evidence="3 5" id="KW-0067">ATP-binding</keyword>
<dbReference type="OrthoDB" id="9812943at2"/>
<dbReference type="UniPathway" id="UPA00241">
    <property type="reaction ID" value="UER00356"/>
</dbReference>
<dbReference type="Gene3D" id="3.40.50.300">
    <property type="entry name" value="P-loop containing nucleotide triphosphate hydrolases"/>
    <property type="match status" value="1"/>
</dbReference>
<evidence type="ECO:0000256" key="4">
    <source>
        <dbReference type="ARBA" id="ARBA00022993"/>
    </source>
</evidence>
<comment type="subcellular location">
    <subcellularLocation>
        <location evidence="5">Cytoplasm</location>
    </subcellularLocation>
</comment>
<dbReference type="PROSITE" id="PS51219">
    <property type="entry name" value="DPCK"/>
    <property type="match status" value="1"/>
</dbReference>
<dbReference type="EMBL" id="SJPJ01000001">
    <property type="protein sequence ID" value="TWT80036.1"/>
    <property type="molecule type" value="Genomic_DNA"/>
</dbReference>
<dbReference type="NCBIfam" id="TIGR00152">
    <property type="entry name" value="dephospho-CoA kinase"/>
    <property type="match status" value="1"/>
</dbReference>
<dbReference type="GO" id="GO:0004140">
    <property type="term" value="F:dephospho-CoA kinase activity"/>
    <property type="evidence" value="ECO:0007669"/>
    <property type="project" value="UniProtKB-UniRule"/>
</dbReference>
<keyword evidence="5" id="KW-0963">Cytoplasm</keyword>
<reference evidence="7 8" key="1">
    <citation type="submission" date="2019-02" db="EMBL/GenBank/DDBJ databases">
        <title>Deep-cultivation of Planctomycetes and their phenomic and genomic characterization uncovers novel biology.</title>
        <authorList>
            <person name="Wiegand S."/>
            <person name="Jogler M."/>
            <person name="Boedeker C."/>
            <person name="Pinto D."/>
            <person name="Vollmers J."/>
            <person name="Rivas-Marin E."/>
            <person name="Kohn T."/>
            <person name="Peeters S.H."/>
            <person name="Heuer A."/>
            <person name="Rast P."/>
            <person name="Oberbeckmann S."/>
            <person name="Bunk B."/>
            <person name="Jeske O."/>
            <person name="Meyerdierks A."/>
            <person name="Storesund J.E."/>
            <person name="Kallscheuer N."/>
            <person name="Luecker S."/>
            <person name="Lage O.M."/>
            <person name="Pohl T."/>
            <person name="Merkel B.J."/>
            <person name="Hornburger P."/>
            <person name="Mueller R.-W."/>
            <person name="Bruemmer F."/>
            <person name="Labrenz M."/>
            <person name="Spormann A.M."/>
            <person name="Op Den Camp H."/>
            <person name="Overmann J."/>
            <person name="Amann R."/>
            <person name="Jetten M.S.M."/>
            <person name="Mascher T."/>
            <person name="Medema M.H."/>
            <person name="Devos D.P."/>
            <person name="Kaster A.-K."/>
            <person name="Ovreas L."/>
            <person name="Rohde M."/>
            <person name="Galperin M.Y."/>
            <person name="Jogler C."/>
        </authorList>
    </citation>
    <scope>NUCLEOTIDE SEQUENCE [LARGE SCALE GENOMIC DNA]</scope>
    <source>
        <strain evidence="7 8">CA13</strain>
    </source>
</reference>
<sequence>MIVIGIVGAPAGGKSTVAGYLEELGATWINADLVARDVLQSPEIQAKLISHFGPEITGSDGQIERTALASVVFGDDEPSRTALHYLESVIHPPTREEITERLATAERSGVKVAILDVPLLFESKWDRSCDEIWFVDAPWAHRLRRAKQRGWDESELRKRESNQLSTDEKRRLSSCVIENGSGLTDLRRIVRSHWDKLTHLGNNGAAAPSIDTHCRTIADRN</sequence>
<evidence type="ECO:0000256" key="1">
    <source>
        <dbReference type="ARBA" id="ARBA00009018"/>
    </source>
</evidence>
<evidence type="ECO:0000313" key="8">
    <source>
        <dbReference type="Proteomes" id="UP000315010"/>
    </source>
</evidence>
<dbReference type="CDD" id="cd02022">
    <property type="entry name" value="DPCK"/>
    <property type="match status" value="1"/>
</dbReference>
<comment type="similarity">
    <text evidence="1 5">Belongs to the CoaE family.</text>
</comment>
<keyword evidence="5 7" id="KW-0808">Transferase</keyword>
<dbReference type="GO" id="GO:0005524">
    <property type="term" value="F:ATP binding"/>
    <property type="evidence" value="ECO:0007669"/>
    <property type="project" value="UniProtKB-UniRule"/>
</dbReference>
<dbReference type="Pfam" id="PF01121">
    <property type="entry name" value="CoaE"/>
    <property type="match status" value="1"/>
</dbReference>
<proteinExistence type="inferred from homology"/>
<evidence type="ECO:0000256" key="2">
    <source>
        <dbReference type="ARBA" id="ARBA00022741"/>
    </source>
</evidence>
<comment type="pathway">
    <text evidence="5">Cofactor biosynthesis; coenzyme A biosynthesis; CoA from (R)-pantothenate: step 5/5.</text>
</comment>
<comment type="function">
    <text evidence="5">Catalyzes the phosphorylation of the 3'-hydroxyl group of dephosphocoenzyme A to form coenzyme A.</text>
</comment>
<name>A0A5C5YZ83_9BACT</name>
<dbReference type="Proteomes" id="UP000315010">
    <property type="component" value="Unassembled WGS sequence"/>
</dbReference>
<evidence type="ECO:0000256" key="3">
    <source>
        <dbReference type="ARBA" id="ARBA00022840"/>
    </source>
</evidence>